<gene>
    <name evidence="2" type="ORF">R1flu_024023</name>
</gene>
<evidence type="ECO:0000313" key="3">
    <source>
        <dbReference type="Proteomes" id="UP001605036"/>
    </source>
</evidence>
<accession>A0ABD1XWL9</accession>
<comment type="caution">
    <text evidence="2">The sequence shown here is derived from an EMBL/GenBank/DDBJ whole genome shotgun (WGS) entry which is preliminary data.</text>
</comment>
<feature type="region of interest" description="Disordered" evidence="1">
    <location>
        <begin position="114"/>
        <end position="144"/>
    </location>
</feature>
<dbReference type="Proteomes" id="UP001605036">
    <property type="component" value="Unassembled WGS sequence"/>
</dbReference>
<dbReference type="AlphaFoldDB" id="A0ABD1XWL9"/>
<organism evidence="2 3">
    <name type="scientific">Riccia fluitans</name>
    <dbReference type="NCBI Taxonomy" id="41844"/>
    <lineage>
        <taxon>Eukaryota</taxon>
        <taxon>Viridiplantae</taxon>
        <taxon>Streptophyta</taxon>
        <taxon>Embryophyta</taxon>
        <taxon>Marchantiophyta</taxon>
        <taxon>Marchantiopsida</taxon>
        <taxon>Marchantiidae</taxon>
        <taxon>Marchantiales</taxon>
        <taxon>Ricciaceae</taxon>
        <taxon>Riccia</taxon>
    </lineage>
</organism>
<evidence type="ECO:0000256" key="1">
    <source>
        <dbReference type="SAM" id="MobiDB-lite"/>
    </source>
</evidence>
<sequence>MIIRGKIKVNLHGLIYSGSFINQQTELLCVLESGTVEQGDSTLSAPQSAFEFGGRESCNTMEKLRVISFLVLGVLLHSGCEKQVMGQSLDPNSPYSGHQTEYTRPDADLDMHLDEPILQPNPLGGPEQELRSLETGPVTKPWNL</sequence>
<reference evidence="2 3" key="1">
    <citation type="submission" date="2024-09" db="EMBL/GenBank/DDBJ databases">
        <title>Chromosome-scale assembly of Riccia fluitans.</title>
        <authorList>
            <person name="Paukszto L."/>
            <person name="Sawicki J."/>
            <person name="Karawczyk K."/>
            <person name="Piernik-Szablinska J."/>
            <person name="Szczecinska M."/>
            <person name="Mazdziarz M."/>
        </authorList>
    </citation>
    <scope>NUCLEOTIDE SEQUENCE [LARGE SCALE GENOMIC DNA]</scope>
    <source>
        <strain evidence="2">Rf_01</strain>
        <tissue evidence="2">Aerial parts of the thallus</tissue>
    </source>
</reference>
<protein>
    <submittedName>
        <fullName evidence="2">Uncharacterized protein</fullName>
    </submittedName>
</protein>
<proteinExistence type="predicted"/>
<dbReference type="EMBL" id="JBHFFA010000007">
    <property type="protein sequence ID" value="KAL2612331.1"/>
    <property type="molecule type" value="Genomic_DNA"/>
</dbReference>
<evidence type="ECO:0000313" key="2">
    <source>
        <dbReference type="EMBL" id="KAL2612331.1"/>
    </source>
</evidence>
<keyword evidence="3" id="KW-1185">Reference proteome</keyword>
<name>A0ABD1XWL9_9MARC</name>